<proteinExistence type="predicted"/>
<accession>A0A2V3A766</accession>
<evidence type="ECO:0000313" key="2">
    <source>
        <dbReference type="EMBL" id="PWW31920.1"/>
    </source>
</evidence>
<dbReference type="Pfam" id="PF00534">
    <property type="entry name" value="Glycos_transf_1"/>
    <property type="match status" value="1"/>
</dbReference>
<name>A0A2V3A766_9BACI</name>
<dbReference type="GO" id="GO:0016757">
    <property type="term" value="F:glycosyltransferase activity"/>
    <property type="evidence" value="ECO:0007669"/>
    <property type="project" value="InterPro"/>
</dbReference>
<dbReference type="PANTHER" id="PTHR12526">
    <property type="entry name" value="GLYCOSYLTRANSFERASE"/>
    <property type="match status" value="1"/>
</dbReference>
<dbReference type="Proteomes" id="UP000247150">
    <property type="component" value="Unassembled WGS sequence"/>
</dbReference>
<dbReference type="SUPFAM" id="SSF53756">
    <property type="entry name" value="UDP-Glycosyltransferase/glycogen phosphorylase"/>
    <property type="match status" value="1"/>
</dbReference>
<gene>
    <name evidence="2" type="ORF">DFO73_101178</name>
</gene>
<keyword evidence="2" id="KW-0808">Transferase</keyword>
<feature type="domain" description="Glycosyl transferase family 1" evidence="1">
    <location>
        <begin position="165"/>
        <end position="331"/>
    </location>
</feature>
<organism evidence="2 3">
    <name type="scientific">Cytobacillus oceanisediminis</name>
    <dbReference type="NCBI Taxonomy" id="665099"/>
    <lineage>
        <taxon>Bacteria</taxon>
        <taxon>Bacillati</taxon>
        <taxon>Bacillota</taxon>
        <taxon>Bacilli</taxon>
        <taxon>Bacillales</taxon>
        <taxon>Bacillaceae</taxon>
        <taxon>Cytobacillus</taxon>
    </lineage>
</organism>
<dbReference type="EMBL" id="QGTW01000001">
    <property type="protein sequence ID" value="PWW31920.1"/>
    <property type="molecule type" value="Genomic_DNA"/>
</dbReference>
<dbReference type="RefSeq" id="WP_110062902.1">
    <property type="nucleotide sequence ID" value="NZ_QGTW01000001.1"/>
</dbReference>
<protein>
    <submittedName>
        <fullName evidence="2">Glycosyl transferase family 1</fullName>
    </submittedName>
</protein>
<sequence>MKILFVYYYPSGGVETLARQRSKALKNMGIKFHFLYFYKGPGLQNINETVFVTNNDQNIQNIIKREKYDAMIVCSDYTFLPRARRLGYKGPLIYEVQGLGPIYAANKYLKSGQPIVQKYANCLLYPRTPHLMRLMDEYFPLKAKHCFHNCIDTETFRYQDGLPAESAQLIGWVGRLEDNKNWKDLLEIAASLIKRKFKMKIWIFTDDTLDKPEQVKAFQLKVQQLKLKEFITMYKNVPNKEMPTYYTRIGNSGGFLCSTSKTEGFGYAIVEAMSCLCPVVTTDSDGIKSFIFHNKTGKIFPHGNISRATAEAADLLLNTSLKNSIRQNARKYVTENLSPQIYANNFKNLLKSLHLNV</sequence>
<dbReference type="OrthoDB" id="158463at2"/>
<evidence type="ECO:0000259" key="1">
    <source>
        <dbReference type="Pfam" id="PF00534"/>
    </source>
</evidence>
<reference evidence="2 3" key="1">
    <citation type="submission" date="2018-05" db="EMBL/GenBank/DDBJ databases">
        <title>Freshwater and sediment microbial communities from various areas in North America, analyzing microbe dynamics in response to fracking.</title>
        <authorList>
            <person name="Lamendella R."/>
        </authorList>
    </citation>
    <scope>NUCLEOTIDE SEQUENCE [LARGE SCALE GENOMIC DNA]</scope>
    <source>
        <strain evidence="2 3">15_TX</strain>
    </source>
</reference>
<dbReference type="CDD" id="cd03801">
    <property type="entry name" value="GT4_PimA-like"/>
    <property type="match status" value="1"/>
</dbReference>
<dbReference type="InterPro" id="IPR001296">
    <property type="entry name" value="Glyco_trans_1"/>
</dbReference>
<dbReference type="PANTHER" id="PTHR12526:SF627">
    <property type="entry name" value="D-RHAMNOSYLTRANSFERASE WBPZ"/>
    <property type="match status" value="1"/>
</dbReference>
<comment type="caution">
    <text evidence="2">The sequence shown here is derived from an EMBL/GenBank/DDBJ whole genome shotgun (WGS) entry which is preliminary data.</text>
</comment>
<dbReference type="Gene3D" id="3.40.50.2000">
    <property type="entry name" value="Glycogen Phosphorylase B"/>
    <property type="match status" value="2"/>
</dbReference>
<dbReference type="AlphaFoldDB" id="A0A2V3A766"/>
<evidence type="ECO:0000313" key="3">
    <source>
        <dbReference type="Proteomes" id="UP000247150"/>
    </source>
</evidence>